<evidence type="ECO:0000256" key="4">
    <source>
        <dbReference type="ARBA" id="ARBA00023180"/>
    </source>
</evidence>
<dbReference type="SUPFAM" id="SSF69179">
    <property type="entry name" value="Integrin domains"/>
    <property type="match status" value="1"/>
</dbReference>
<comment type="subcellular location">
    <subcellularLocation>
        <location evidence="1">Membrane</location>
        <topology evidence="1">Single-pass type I membrane protein</topology>
    </subcellularLocation>
</comment>
<dbReference type="Proteomes" id="UP000324222">
    <property type="component" value="Unassembled WGS sequence"/>
</dbReference>
<accession>A0A5B7INK5</accession>
<dbReference type="EMBL" id="VSRR010064157">
    <property type="protein sequence ID" value="MPC84003.1"/>
    <property type="molecule type" value="Genomic_DNA"/>
</dbReference>
<reference evidence="6 7" key="1">
    <citation type="submission" date="2019-05" db="EMBL/GenBank/DDBJ databases">
        <title>Another draft genome of Portunus trituberculatus and its Hox gene families provides insights of decapod evolution.</title>
        <authorList>
            <person name="Jeong J.-H."/>
            <person name="Song I."/>
            <person name="Kim S."/>
            <person name="Choi T."/>
            <person name="Kim D."/>
            <person name="Ryu S."/>
            <person name="Kim W."/>
        </authorList>
    </citation>
    <scope>NUCLEOTIDE SEQUENCE [LARGE SCALE GENOMIC DNA]</scope>
    <source>
        <tissue evidence="6">Muscle</tissue>
    </source>
</reference>
<keyword evidence="3" id="KW-0472">Membrane</keyword>
<dbReference type="GO" id="GO:0008305">
    <property type="term" value="C:integrin complex"/>
    <property type="evidence" value="ECO:0007669"/>
    <property type="project" value="TreeGrafter"/>
</dbReference>
<evidence type="ECO:0000259" key="5">
    <source>
        <dbReference type="Pfam" id="PF20805"/>
    </source>
</evidence>
<feature type="domain" description="Integrin alpha second immunoglobulin-like" evidence="5">
    <location>
        <begin position="67"/>
        <end position="132"/>
    </location>
</feature>
<proteinExistence type="predicted"/>
<evidence type="ECO:0000256" key="2">
    <source>
        <dbReference type="ARBA" id="ARBA00023037"/>
    </source>
</evidence>
<name>A0A5B7INK5_PORTR</name>
<dbReference type="Gene3D" id="2.60.40.1510">
    <property type="entry name" value="ntegrin, alpha v. Chain A, domain 3"/>
    <property type="match status" value="1"/>
</dbReference>
<dbReference type="AlphaFoldDB" id="A0A5B7INK5"/>
<dbReference type="InterPro" id="IPR032695">
    <property type="entry name" value="Integrin_dom_sf"/>
</dbReference>
<evidence type="ECO:0000256" key="1">
    <source>
        <dbReference type="ARBA" id="ARBA00004479"/>
    </source>
</evidence>
<dbReference type="PANTHER" id="PTHR23220">
    <property type="entry name" value="INTEGRIN ALPHA"/>
    <property type="match status" value="1"/>
</dbReference>
<comment type="caution">
    <text evidence="6">The sequence shown here is derived from an EMBL/GenBank/DDBJ whole genome shotgun (WGS) entry which is preliminary data.</text>
</comment>
<organism evidence="6 7">
    <name type="scientific">Portunus trituberculatus</name>
    <name type="common">Swimming crab</name>
    <name type="synonym">Neptunus trituberculatus</name>
    <dbReference type="NCBI Taxonomy" id="210409"/>
    <lineage>
        <taxon>Eukaryota</taxon>
        <taxon>Metazoa</taxon>
        <taxon>Ecdysozoa</taxon>
        <taxon>Arthropoda</taxon>
        <taxon>Crustacea</taxon>
        <taxon>Multicrustacea</taxon>
        <taxon>Malacostraca</taxon>
        <taxon>Eumalacostraca</taxon>
        <taxon>Eucarida</taxon>
        <taxon>Decapoda</taxon>
        <taxon>Pleocyemata</taxon>
        <taxon>Brachyura</taxon>
        <taxon>Eubrachyura</taxon>
        <taxon>Portunoidea</taxon>
        <taxon>Portunidae</taxon>
        <taxon>Portuninae</taxon>
        <taxon>Portunus</taxon>
    </lineage>
</organism>
<dbReference type="Pfam" id="PF20805">
    <property type="entry name" value="Integrin_A_Ig_2"/>
    <property type="match status" value="1"/>
</dbReference>
<dbReference type="PANTHER" id="PTHR23220:SF122">
    <property type="entry name" value="INTEGRIN ALPHA-PS1"/>
    <property type="match status" value="1"/>
</dbReference>
<dbReference type="GO" id="GO:0007160">
    <property type="term" value="P:cell-matrix adhesion"/>
    <property type="evidence" value="ECO:0007669"/>
    <property type="project" value="TreeGrafter"/>
</dbReference>
<keyword evidence="2 6" id="KW-0401">Integrin</keyword>
<dbReference type="GO" id="GO:0005178">
    <property type="term" value="F:integrin binding"/>
    <property type="evidence" value="ECO:0007669"/>
    <property type="project" value="TreeGrafter"/>
</dbReference>
<sequence>MILHFLHPQEGSRYILRALRFKLTYEIIQKEPRPVPEGGPLPNINEYPILNQKGALRKFEGTFAKDCGNDTICNSDLHVTGSLELEEDTSRGVYLLRLGEYDTVPLLLEVTNRKEPAYMTTLYVRHNEALFFDPTDSEVSN</sequence>
<evidence type="ECO:0000256" key="3">
    <source>
        <dbReference type="ARBA" id="ARBA00023136"/>
    </source>
</evidence>
<dbReference type="GO" id="GO:0007157">
    <property type="term" value="P:heterophilic cell-cell adhesion via plasma membrane cell adhesion molecules"/>
    <property type="evidence" value="ECO:0007669"/>
    <property type="project" value="UniProtKB-ARBA"/>
</dbReference>
<protein>
    <submittedName>
        <fullName evidence="6">Integrin alpha ina-1</fullName>
    </submittedName>
</protein>
<dbReference type="GO" id="GO:0009897">
    <property type="term" value="C:external side of plasma membrane"/>
    <property type="evidence" value="ECO:0007669"/>
    <property type="project" value="TreeGrafter"/>
</dbReference>
<gene>
    <name evidence="6" type="primary">ina-1</name>
    <name evidence="6" type="ORF">E2C01_078728</name>
</gene>
<evidence type="ECO:0000313" key="7">
    <source>
        <dbReference type="Proteomes" id="UP000324222"/>
    </source>
</evidence>
<dbReference type="InterPro" id="IPR048285">
    <property type="entry name" value="Integrin_alpha_Ig-like_2"/>
</dbReference>
<evidence type="ECO:0000313" key="6">
    <source>
        <dbReference type="EMBL" id="MPC84003.1"/>
    </source>
</evidence>
<dbReference type="GO" id="GO:0033627">
    <property type="term" value="P:cell adhesion mediated by integrin"/>
    <property type="evidence" value="ECO:0007669"/>
    <property type="project" value="TreeGrafter"/>
</dbReference>
<keyword evidence="4" id="KW-0325">Glycoprotein</keyword>
<keyword evidence="7" id="KW-1185">Reference proteome</keyword>
<dbReference type="Gene3D" id="2.60.40.1460">
    <property type="entry name" value="Integrin domains. Chain A, domain 2"/>
    <property type="match status" value="1"/>
</dbReference>
<dbReference type="GO" id="GO:0007229">
    <property type="term" value="P:integrin-mediated signaling pathway"/>
    <property type="evidence" value="ECO:0007669"/>
    <property type="project" value="UniProtKB-KW"/>
</dbReference>
<dbReference type="OrthoDB" id="5317514at2759"/>